<name>A0A2K0UI39_TRIHA</name>
<dbReference type="Proteomes" id="UP000236290">
    <property type="component" value="Unassembled WGS sequence"/>
</dbReference>
<feature type="compositionally biased region" description="Acidic residues" evidence="1">
    <location>
        <begin position="150"/>
        <end position="163"/>
    </location>
</feature>
<accession>A0A2K0UI39</accession>
<feature type="compositionally biased region" description="Pro residues" evidence="1">
    <location>
        <begin position="54"/>
        <end position="68"/>
    </location>
</feature>
<evidence type="ECO:0000313" key="2">
    <source>
        <dbReference type="EMBL" id="PNP57406.1"/>
    </source>
</evidence>
<evidence type="ECO:0000313" key="3">
    <source>
        <dbReference type="Proteomes" id="UP000236290"/>
    </source>
</evidence>
<dbReference type="EMBL" id="MTYI01000027">
    <property type="protein sequence ID" value="PNP57406.1"/>
    <property type="molecule type" value="Genomic_DNA"/>
</dbReference>
<proteinExistence type="predicted"/>
<feature type="compositionally biased region" description="Polar residues" evidence="1">
    <location>
        <begin position="85"/>
        <end position="97"/>
    </location>
</feature>
<evidence type="ECO:0000256" key="1">
    <source>
        <dbReference type="SAM" id="MobiDB-lite"/>
    </source>
</evidence>
<reference evidence="2 3" key="1">
    <citation type="submission" date="2017-02" db="EMBL/GenBank/DDBJ databases">
        <title>Genomes of Trichoderma spp. with biocontrol activity.</title>
        <authorList>
            <person name="Gardiner D."/>
            <person name="Kazan K."/>
            <person name="Vos C."/>
            <person name="Harvey P."/>
        </authorList>
    </citation>
    <scope>NUCLEOTIDE SEQUENCE [LARGE SCALE GENOMIC DNA]</scope>
    <source>
        <strain evidence="2 3">Tr1</strain>
    </source>
</reference>
<protein>
    <submittedName>
        <fullName evidence="2">Uncharacterized protein</fullName>
    </submittedName>
</protein>
<feature type="compositionally biased region" description="Low complexity" evidence="1">
    <location>
        <begin position="69"/>
        <end position="82"/>
    </location>
</feature>
<feature type="compositionally biased region" description="Acidic residues" evidence="1">
    <location>
        <begin position="101"/>
        <end position="129"/>
    </location>
</feature>
<organism evidence="2 3">
    <name type="scientific">Trichoderma harzianum</name>
    <name type="common">Hypocrea lixii</name>
    <dbReference type="NCBI Taxonomy" id="5544"/>
    <lineage>
        <taxon>Eukaryota</taxon>
        <taxon>Fungi</taxon>
        <taxon>Dikarya</taxon>
        <taxon>Ascomycota</taxon>
        <taxon>Pezizomycotina</taxon>
        <taxon>Sordariomycetes</taxon>
        <taxon>Hypocreomycetidae</taxon>
        <taxon>Hypocreales</taxon>
        <taxon>Hypocreaceae</taxon>
        <taxon>Trichoderma</taxon>
    </lineage>
</organism>
<sequence>MPGASAALGSSGPDDEELESLDIIGLELEYLSRLLARAEGRQREHLSLGSLAPPSIPPPPPPPPPLNIPPSRARLQLAARLAMHQKNNQAAQATSATVHDDNDDDDDDNLEDPFGDGEADIDDDLDDEMSGNIGRGSWWRGVVNRRSGLEDEDSDDDEEEEFGDFAMPEEDKGGDGQDQDNVVLKPLAVHPPRESSRGLSGLWPFGSRAEKEKSGRAEDGKDEQKGDDDARMAGEGDEEPEKRAIEVKEAQRRTSIEDDDDDDETNVGTEYGADFKA</sequence>
<feature type="compositionally biased region" description="Basic and acidic residues" evidence="1">
    <location>
        <begin position="208"/>
        <end position="256"/>
    </location>
</feature>
<dbReference type="OrthoDB" id="5242320at2759"/>
<feature type="region of interest" description="Disordered" evidence="1">
    <location>
        <begin position="41"/>
        <end position="277"/>
    </location>
</feature>
<gene>
    <name evidence="2" type="ORF">THARTR1_02403</name>
</gene>
<comment type="caution">
    <text evidence="2">The sequence shown here is derived from an EMBL/GenBank/DDBJ whole genome shotgun (WGS) entry which is preliminary data.</text>
</comment>
<dbReference type="AlphaFoldDB" id="A0A2K0UI39"/>